<dbReference type="PANTHER" id="PTHR19282:SF551">
    <property type="entry name" value="RE08073P-RELATED"/>
    <property type="match status" value="1"/>
</dbReference>
<comment type="similarity">
    <text evidence="2 6">Belongs to the tetraspanin (TM4SF) family.</text>
</comment>
<accession>A0ABQ9IR52</accession>
<dbReference type="CDD" id="cd03127">
    <property type="entry name" value="tetraspanin_LEL"/>
    <property type="match status" value="1"/>
</dbReference>
<dbReference type="PIRSF" id="PIRSF002419">
    <property type="entry name" value="Tetraspanin"/>
    <property type="match status" value="1"/>
</dbReference>
<proteinExistence type="inferred from homology"/>
<dbReference type="InterPro" id="IPR000301">
    <property type="entry name" value="Tetraspanin_animals"/>
</dbReference>
<dbReference type="InterPro" id="IPR018499">
    <property type="entry name" value="Tetraspanin/Peripherin"/>
</dbReference>
<keyword evidence="3 6" id="KW-0812">Transmembrane</keyword>
<feature type="transmembrane region" description="Helical" evidence="6">
    <location>
        <begin position="12"/>
        <end position="31"/>
    </location>
</feature>
<dbReference type="Pfam" id="PF00335">
    <property type="entry name" value="Tetraspanin"/>
    <property type="match status" value="1"/>
</dbReference>
<dbReference type="Gene3D" id="1.10.1450.10">
    <property type="entry name" value="Tetraspanin"/>
    <property type="match status" value="1"/>
</dbReference>
<evidence type="ECO:0000256" key="5">
    <source>
        <dbReference type="ARBA" id="ARBA00023136"/>
    </source>
</evidence>
<dbReference type="EMBL" id="JAPWTJ010003432">
    <property type="protein sequence ID" value="KAJ8956960.1"/>
    <property type="molecule type" value="Genomic_DNA"/>
</dbReference>
<gene>
    <name evidence="7" type="ORF">NQ317_008521</name>
</gene>
<evidence type="ECO:0000256" key="4">
    <source>
        <dbReference type="ARBA" id="ARBA00022989"/>
    </source>
</evidence>
<feature type="transmembrane region" description="Helical" evidence="6">
    <location>
        <begin position="74"/>
        <end position="98"/>
    </location>
</feature>
<comment type="subcellular location">
    <subcellularLocation>
        <location evidence="1 6">Membrane</location>
        <topology evidence="1 6">Multi-pass membrane protein</topology>
    </subcellularLocation>
</comment>
<evidence type="ECO:0000313" key="8">
    <source>
        <dbReference type="Proteomes" id="UP001162164"/>
    </source>
</evidence>
<dbReference type="PANTHER" id="PTHR19282">
    <property type="entry name" value="TETRASPANIN"/>
    <property type="match status" value="1"/>
</dbReference>
<protein>
    <recommendedName>
        <fullName evidence="6">Tetraspanin</fullName>
    </recommendedName>
</protein>
<evidence type="ECO:0000256" key="1">
    <source>
        <dbReference type="ARBA" id="ARBA00004141"/>
    </source>
</evidence>
<feature type="transmembrane region" description="Helical" evidence="6">
    <location>
        <begin position="43"/>
        <end position="62"/>
    </location>
</feature>
<dbReference type="InterPro" id="IPR008952">
    <property type="entry name" value="Tetraspanin_EC2_sf"/>
</dbReference>
<dbReference type="PRINTS" id="PR00259">
    <property type="entry name" value="TMFOUR"/>
</dbReference>
<reference evidence="7" key="1">
    <citation type="journal article" date="2023" name="Insect Mol. Biol.">
        <title>Genome sequencing provides insights into the evolution of gene families encoding plant cell wall-degrading enzymes in longhorned beetles.</title>
        <authorList>
            <person name="Shin N.R."/>
            <person name="Okamura Y."/>
            <person name="Kirsch R."/>
            <person name="Pauchet Y."/>
        </authorList>
    </citation>
    <scope>NUCLEOTIDE SEQUENCE</scope>
    <source>
        <strain evidence="7">MMC_N1</strain>
    </source>
</reference>
<evidence type="ECO:0000313" key="7">
    <source>
        <dbReference type="EMBL" id="KAJ8956960.1"/>
    </source>
</evidence>
<feature type="transmembrane region" description="Helical" evidence="6">
    <location>
        <begin position="217"/>
        <end position="240"/>
    </location>
</feature>
<name>A0ABQ9IR52_9CUCU</name>
<organism evidence="7 8">
    <name type="scientific">Molorchus minor</name>
    <dbReference type="NCBI Taxonomy" id="1323400"/>
    <lineage>
        <taxon>Eukaryota</taxon>
        <taxon>Metazoa</taxon>
        <taxon>Ecdysozoa</taxon>
        <taxon>Arthropoda</taxon>
        <taxon>Hexapoda</taxon>
        <taxon>Insecta</taxon>
        <taxon>Pterygota</taxon>
        <taxon>Neoptera</taxon>
        <taxon>Endopterygota</taxon>
        <taxon>Coleoptera</taxon>
        <taxon>Polyphaga</taxon>
        <taxon>Cucujiformia</taxon>
        <taxon>Chrysomeloidea</taxon>
        <taxon>Cerambycidae</taxon>
        <taxon>Lamiinae</taxon>
        <taxon>Monochamini</taxon>
        <taxon>Molorchus</taxon>
    </lineage>
</organism>
<dbReference type="SUPFAM" id="SSF48652">
    <property type="entry name" value="Tetraspanin"/>
    <property type="match status" value="1"/>
</dbReference>
<keyword evidence="5 6" id="KW-0472">Membrane</keyword>
<evidence type="ECO:0000256" key="3">
    <source>
        <dbReference type="ARBA" id="ARBA00022692"/>
    </source>
</evidence>
<keyword evidence="8" id="KW-1185">Reference proteome</keyword>
<dbReference type="Proteomes" id="UP001162164">
    <property type="component" value="Unassembled WGS sequence"/>
</dbReference>
<evidence type="ECO:0000256" key="2">
    <source>
        <dbReference type="ARBA" id="ARBA00006840"/>
    </source>
</evidence>
<keyword evidence="4 6" id="KW-1133">Transmembrane helix</keyword>
<evidence type="ECO:0000256" key="6">
    <source>
        <dbReference type="RuleBase" id="RU361218"/>
    </source>
</evidence>
<comment type="caution">
    <text evidence="7">The sequence shown here is derived from an EMBL/GenBank/DDBJ whole genome shotgun (WGS) entry which is preliminary data.</text>
</comment>
<sequence length="251" mass="27646">MSFDLESPNDALLSSLAGIGVSIWMFVDPSIPLHFTQESTDYLISIIIILVASIILFIVSILGIHSVTKEVKKALIASFCLLLIIVVAELAAAVWGYIHKDQLVLYIEASVKKTVREDYYQDESVKNSFDTIQSKMHCCGAESPSDWTKVKELTMSISSGEMPYKIPESCCRPEYENTKECHQATNIGSGSTINSIVLFDTGCYNLIMSEISNNICVIMIVGGVILAIQVLGLILALILACSMNRPHRYKA</sequence>